<dbReference type="PROSITE" id="PS50994">
    <property type="entry name" value="INTEGRASE"/>
    <property type="match status" value="1"/>
</dbReference>
<feature type="compositionally biased region" description="Polar residues" evidence="1">
    <location>
        <begin position="625"/>
        <end position="634"/>
    </location>
</feature>
<proteinExistence type="predicted"/>
<comment type="caution">
    <text evidence="3">The sequence shown here is derived from an EMBL/GenBank/DDBJ whole genome shotgun (WGS) entry which is preliminary data.</text>
</comment>
<dbReference type="Gene3D" id="3.30.420.10">
    <property type="entry name" value="Ribonuclease H-like superfamily/Ribonuclease H"/>
    <property type="match status" value="1"/>
</dbReference>
<evidence type="ECO:0000259" key="2">
    <source>
        <dbReference type="PROSITE" id="PS50994"/>
    </source>
</evidence>
<dbReference type="SUPFAM" id="SSF53098">
    <property type="entry name" value="Ribonuclease H-like"/>
    <property type="match status" value="1"/>
</dbReference>
<feature type="region of interest" description="Disordered" evidence="1">
    <location>
        <begin position="625"/>
        <end position="696"/>
    </location>
</feature>
<accession>A0A009SEF1</accession>
<reference evidence="3 4" key="1">
    <citation type="submission" date="2014-02" db="EMBL/GenBank/DDBJ databases">
        <title>Comparative genomics and transcriptomics to identify genetic mechanisms underlying the emergence of carbapenem resistant Acinetobacter baumannii (CRAb).</title>
        <authorList>
            <person name="Harris A.D."/>
            <person name="Johnson K.J."/>
            <person name="George J."/>
            <person name="Shefchek K."/>
            <person name="Daugherty S.C."/>
            <person name="Parankush S."/>
            <person name="Sadzewicz L."/>
            <person name="Tallon L."/>
            <person name="Sengamalay N."/>
            <person name="Hazen T.H."/>
            <person name="Rasko D.A."/>
        </authorList>
    </citation>
    <scope>NUCLEOTIDE SEQUENCE [LARGE SCALE GENOMIC DNA]</scope>
    <source>
        <strain evidence="3 4">99063</strain>
    </source>
</reference>
<dbReference type="InterPro" id="IPR001584">
    <property type="entry name" value="Integrase_cat-core"/>
</dbReference>
<dbReference type="RefSeq" id="WP_004741974.1">
    <property type="nucleotide sequence ID" value="NZ_JEXJ01000026.1"/>
</dbReference>
<name>A0A009SEF1_ACIBA</name>
<organism evidence="3 4">
    <name type="scientific">Acinetobacter baumannii 99063</name>
    <dbReference type="NCBI Taxonomy" id="1310630"/>
    <lineage>
        <taxon>Bacteria</taxon>
        <taxon>Pseudomonadati</taxon>
        <taxon>Pseudomonadota</taxon>
        <taxon>Gammaproteobacteria</taxon>
        <taxon>Moraxellales</taxon>
        <taxon>Moraxellaceae</taxon>
        <taxon>Acinetobacter</taxon>
        <taxon>Acinetobacter calcoaceticus/baumannii complex</taxon>
    </lineage>
</organism>
<feature type="domain" description="Integrase catalytic" evidence="2">
    <location>
        <begin position="262"/>
        <end position="473"/>
    </location>
</feature>
<protein>
    <submittedName>
        <fullName evidence="3">Transposon Tn7 transposition protein tnsB</fullName>
    </submittedName>
</protein>
<dbReference type="InterPro" id="IPR012337">
    <property type="entry name" value="RNaseH-like_sf"/>
</dbReference>
<dbReference type="EMBL" id="JEXJ01000026">
    <property type="protein sequence ID" value="EXC51395.1"/>
    <property type="molecule type" value="Genomic_DNA"/>
</dbReference>
<dbReference type="AlphaFoldDB" id="A0A009SEF1"/>
<dbReference type="InterPro" id="IPR036397">
    <property type="entry name" value="RNaseH_sf"/>
</dbReference>
<dbReference type="Proteomes" id="UP000020735">
    <property type="component" value="Unassembled WGS sequence"/>
</dbReference>
<dbReference type="GO" id="GO:0015074">
    <property type="term" value="P:DNA integration"/>
    <property type="evidence" value="ECO:0007669"/>
    <property type="project" value="InterPro"/>
</dbReference>
<evidence type="ECO:0000256" key="1">
    <source>
        <dbReference type="SAM" id="MobiDB-lite"/>
    </source>
</evidence>
<feature type="compositionally biased region" description="Basic and acidic residues" evidence="1">
    <location>
        <begin position="635"/>
        <end position="651"/>
    </location>
</feature>
<sequence>MWQINEVVKFDESHYRILFFQSGEIIWINMEEAKGVPTLVLEEQLSQWIDEKRLFRSSDPCEYLKSIEPPVNSVAFEKRAQAYQIIEPIVYDTGCFNEEIRAKRVRLVEQTNIATKATIYKYLRRYWQRGQIPNALLPDYRNAGAPGKPRTLAGSKKSGAKRKFGNGTGIKITPEIERLFRLIVESELLNDKKINITSAHRQFEELFVQHYPHIKQADIPTRRQFDHFYKREYELPQRIETRTPVLSFQKDIRPLSGTATANTLGPGSRYEIDATIADIYLVADDDRSKILGRPILYVVVDVFSRMVVGFYIGFHNPSYVVAMQAIVNACSDKVSLCKLLGIDIEPEQWPTLGLPDAILADRGEMMSHQVERLVHGYNVRIENAPAYRGDAKGIVERYFGTLQAEFKPYAPGVVKGNRIQKHGESDYRLDAVLPISAFAKMIIKTILYRNQYHVLDTYDRDADFPPDLPSIPLHIWNWGIQNRTGHLRTVDPDTLRIMILPRKKVSISTSGVNLWGLYYIGSEILREGWLHRSKEVTRPQDLQAAYDPSCVDKIYLFPKHDSTIYWECSLSTKSRQFAGMSFWQVWEIQDQEKNLHAIEKDNSKAARRELDQFIRDTIAEAKKMATNSGVSNRQHLSEIKSNKKSVRENEKLSNTSLKPDKHPKDQGTIISFKPKQDESNYPQFVPGLFDDEDDQS</sequence>
<evidence type="ECO:0000313" key="3">
    <source>
        <dbReference type="EMBL" id="EXC51395.1"/>
    </source>
</evidence>
<gene>
    <name evidence="3" type="ORF">J529_1927</name>
</gene>
<dbReference type="PATRIC" id="fig|1310630.3.peg.1883"/>
<evidence type="ECO:0000313" key="4">
    <source>
        <dbReference type="Proteomes" id="UP000020735"/>
    </source>
</evidence>
<dbReference type="GO" id="GO:0003676">
    <property type="term" value="F:nucleic acid binding"/>
    <property type="evidence" value="ECO:0007669"/>
    <property type="project" value="InterPro"/>
</dbReference>